<protein>
    <submittedName>
        <fullName evidence="1">Uncharacterized protein</fullName>
    </submittedName>
</protein>
<dbReference type="EMBL" id="WMBF01000305">
    <property type="protein sequence ID" value="MBW5424387.1"/>
    <property type="molecule type" value="Genomic_DNA"/>
</dbReference>
<organism evidence="1 2">
    <name type="scientific">Streptomyces anatolicus</name>
    <dbReference type="NCBI Taxonomy" id="2675858"/>
    <lineage>
        <taxon>Bacteria</taxon>
        <taxon>Bacillati</taxon>
        <taxon>Actinomycetota</taxon>
        <taxon>Actinomycetes</taxon>
        <taxon>Kitasatosporales</taxon>
        <taxon>Streptomycetaceae</taxon>
        <taxon>Streptomyces</taxon>
    </lineage>
</organism>
<accession>A0ABS6YSQ0</accession>
<keyword evidence="2" id="KW-1185">Reference proteome</keyword>
<gene>
    <name evidence="1" type="ORF">GKQ77_22935</name>
</gene>
<evidence type="ECO:0000313" key="2">
    <source>
        <dbReference type="Proteomes" id="UP001197114"/>
    </source>
</evidence>
<reference evidence="1 2" key="1">
    <citation type="submission" date="2019-11" db="EMBL/GenBank/DDBJ databases">
        <authorList>
            <person name="Ay H."/>
        </authorList>
    </citation>
    <scope>NUCLEOTIDE SEQUENCE [LARGE SCALE GENOMIC DNA]</scope>
    <source>
        <strain evidence="1 2">BG9H</strain>
    </source>
</reference>
<sequence length="93" mass="10857">MTRRNATQDFMAHNQAMMHTYCYQLAATWFELHPEATASELVAFLKDQANKAQTVAAEVYVAKEGMTMDEAMEFQVRHYDYQDLMRRELSVND</sequence>
<name>A0ABS6YSQ0_9ACTN</name>
<dbReference type="Proteomes" id="UP001197114">
    <property type="component" value="Unassembled WGS sequence"/>
</dbReference>
<evidence type="ECO:0000313" key="1">
    <source>
        <dbReference type="EMBL" id="MBW5424387.1"/>
    </source>
</evidence>
<proteinExistence type="predicted"/>
<comment type="caution">
    <text evidence="1">The sequence shown here is derived from an EMBL/GenBank/DDBJ whole genome shotgun (WGS) entry which is preliminary data.</text>
</comment>
<dbReference type="RefSeq" id="WP_219690828.1">
    <property type="nucleotide sequence ID" value="NZ_WMBF01000305.1"/>
</dbReference>